<reference evidence="1 2" key="1">
    <citation type="submission" date="2024-01" db="EMBL/GenBank/DDBJ databases">
        <title>The genomes of 5 underutilized Papilionoideae crops provide insights into root nodulation and disease resistanc.</title>
        <authorList>
            <person name="Jiang F."/>
        </authorList>
    </citation>
    <scope>NUCLEOTIDE SEQUENCE [LARGE SCALE GENOMIC DNA]</scope>
    <source>
        <strain evidence="1">DUOXIRENSHENG_FW03</strain>
        <tissue evidence="1">Leaves</tissue>
    </source>
</reference>
<name>A0AAN9S2T5_PSOTE</name>
<sequence length="145" mass="16591">MTYTDLSVKVALEASRGANKRLPNDKQYMTKTWSEWSPREWLHEQQLESLVKREPKETEPGYQRFKKILEIQHKEKSLGCIKWIPPLHGEVAINCDRSVIQHGAVASCVCVGRDGIIRDEDAQFLCGFIARHAPVFDTLRGTVDL</sequence>
<comment type="caution">
    <text evidence="1">The sequence shown here is derived from an EMBL/GenBank/DDBJ whole genome shotgun (WGS) entry which is preliminary data.</text>
</comment>
<proteinExistence type="predicted"/>
<keyword evidence="2" id="KW-1185">Reference proteome</keyword>
<evidence type="ECO:0000313" key="2">
    <source>
        <dbReference type="Proteomes" id="UP001386955"/>
    </source>
</evidence>
<dbReference type="AlphaFoldDB" id="A0AAN9S2T5"/>
<dbReference type="Proteomes" id="UP001386955">
    <property type="component" value="Unassembled WGS sequence"/>
</dbReference>
<evidence type="ECO:0000313" key="1">
    <source>
        <dbReference type="EMBL" id="KAK7387892.1"/>
    </source>
</evidence>
<organism evidence="1 2">
    <name type="scientific">Psophocarpus tetragonolobus</name>
    <name type="common">Winged bean</name>
    <name type="synonym">Dolichos tetragonolobus</name>
    <dbReference type="NCBI Taxonomy" id="3891"/>
    <lineage>
        <taxon>Eukaryota</taxon>
        <taxon>Viridiplantae</taxon>
        <taxon>Streptophyta</taxon>
        <taxon>Embryophyta</taxon>
        <taxon>Tracheophyta</taxon>
        <taxon>Spermatophyta</taxon>
        <taxon>Magnoliopsida</taxon>
        <taxon>eudicotyledons</taxon>
        <taxon>Gunneridae</taxon>
        <taxon>Pentapetalae</taxon>
        <taxon>rosids</taxon>
        <taxon>fabids</taxon>
        <taxon>Fabales</taxon>
        <taxon>Fabaceae</taxon>
        <taxon>Papilionoideae</taxon>
        <taxon>50 kb inversion clade</taxon>
        <taxon>NPAAA clade</taxon>
        <taxon>indigoferoid/millettioid clade</taxon>
        <taxon>Phaseoleae</taxon>
        <taxon>Psophocarpus</taxon>
    </lineage>
</organism>
<gene>
    <name evidence="1" type="ORF">VNO78_22690</name>
</gene>
<dbReference type="EMBL" id="JAYMYS010000006">
    <property type="protein sequence ID" value="KAK7387892.1"/>
    <property type="molecule type" value="Genomic_DNA"/>
</dbReference>
<accession>A0AAN9S2T5</accession>
<protein>
    <submittedName>
        <fullName evidence="1">Uncharacterized protein</fullName>
    </submittedName>
</protein>